<reference evidence="2 3" key="1">
    <citation type="submission" date="2015-02" db="EMBL/GenBank/DDBJ databases">
        <title>Draft genome of a novel marine cyanobacterium (Chroococcales) isolated from South Atlantic Ocean.</title>
        <authorList>
            <person name="Rigonato J."/>
            <person name="Alvarenga D.O."/>
            <person name="Branco L.H."/>
            <person name="Varani A.M."/>
            <person name="Brandini F.P."/>
            <person name="Fiore M.F."/>
        </authorList>
    </citation>
    <scope>NUCLEOTIDE SEQUENCE [LARGE SCALE GENOMIC DNA]</scope>
    <source>
        <strain evidence="2 3">CENA595</strain>
    </source>
</reference>
<keyword evidence="1" id="KW-1133">Transmembrane helix</keyword>
<evidence type="ECO:0000256" key="1">
    <source>
        <dbReference type="SAM" id="Phobius"/>
    </source>
</evidence>
<accession>A0A0D8ZNG0</accession>
<keyword evidence="1" id="KW-0812">Transmembrane</keyword>
<organism evidence="2 3">
    <name type="scientific">Aliterella atlantica CENA595</name>
    <dbReference type="NCBI Taxonomy" id="1618023"/>
    <lineage>
        <taxon>Bacteria</taxon>
        <taxon>Bacillati</taxon>
        <taxon>Cyanobacteriota</taxon>
        <taxon>Cyanophyceae</taxon>
        <taxon>Chroococcidiopsidales</taxon>
        <taxon>Aliterellaceae</taxon>
        <taxon>Aliterella</taxon>
    </lineage>
</organism>
<keyword evidence="1" id="KW-0472">Membrane</keyword>
<evidence type="ECO:0000313" key="2">
    <source>
        <dbReference type="EMBL" id="KJH70348.1"/>
    </source>
</evidence>
<dbReference type="AlphaFoldDB" id="A0A0D8ZNG0"/>
<keyword evidence="3" id="KW-1185">Reference proteome</keyword>
<name>A0A0D8ZNG0_9CYAN</name>
<comment type="caution">
    <text evidence="2">The sequence shown here is derived from an EMBL/GenBank/DDBJ whole genome shotgun (WGS) entry which is preliminary data.</text>
</comment>
<protein>
    <submittedName>
        <fullName evidence="2">Uncharacterized protein</fullName>
    </submittedName>
</protein>
<proteinExistence type="predicted"/>
<dbReference type="Proteomes" id="UP000032452">
    <property type="component" value="Unassembled WGS sequence"/>
</dbReference>
<sequence>MLVLLGRLVGCLGTCFNLKNHKYIKCLQAVSFLVFQQFNCAVKILFFTLTILLLLMYFMSQQFLRSKQQTFSSMPIFDLSFNI</sequence>
<dbReference type="EMBL" id="JYON01000024">
    <property type="protein sequence ID" value="KJH70348.1"/>
    <property type="molecule type" value="Genomic_DNA"/>
</dbReference>
<evidence type="ECO:0000313" key="3">
    <source>
        <dbReference type="Proteomes" id="UP000032452"/>
    </source>
</evidence>
<gene>
    <name evidence="2" type="ORF">UH38_18770</name>
</gene>
<feature type="transmembrane region" description="Helical" evidence="1">
    <location>
        <begin position="41"/>
        <end position="59"/>
    </location>
</feature>